<evidence type="ECO:0000313" key="2">
    <source>
        <dbReference type="EMBL" id="GFH08761.1"/>
    </source>
</evidence>
<evidence type="ECO:0000313" key="3">
    <source>
        <dbReference type="Proteomes" id="UP000485058"/>
    </source>
</evidence>
<reference evidence="2 3" key="1">
    <citation type="submission" date="2020-02" db="EMBL/GenBank/DDBJ databases">
        <title>Draft genome sequence of Haematococcus lacustris strain NIES-144.</title>
        <authorList>
            <person name="Morimoto D."/>
            <person name="Nakagawa S."/>
            <person name="Yoshida T."/>
            <person name="Sawayama S."/>
        </authorList>
    </citation>
    <scope>NUCLEOTIDE SEQUENCE [LARGE SCALE GENOMIC DNA]</scope>
    <source>
        <strain evidence="2 3">NIES-144</strain>
    </source>
</reference>
<comment type="caution">
    <text evidence="2">The sequence shown here is derived from an EMBL/GenBank/DDBJ whole genome shotgun (WGS) entry which is preliminary data.</text>
</comment>
<feature type="non-terminal residue" evidence="2">
    <location>
        <position position="152"/>
    </location>
</feature>
<sequence>MTQGGFIEAAKEGKGPRVGQHVLVKEFSKTLAVVTTSAITAAATGHPRHWPRNSLFDTVFDPLHVILSPLGSTSYNGVASRLGPLSSIVLHCRDDLISFAMCWQCVDLQQPGGYPQVDHHQLEQPDSMPGAPQPQFDNEAELALVAQSRSEV</sequence>
<evidence type="ECO:0000256" key="1">
    <source>
        <dbReference type="SAM" id="MobiDB-lite"/>
    </source>
</evidence>
<gene>
    <name evidence="2" type="ORF">HaLaN_03779</name>
</gene>
<proteinExistence type="predicted"/>
<feature type="region of interest" description="Disordered" evidence="1">
    <location>
        <begin position="116"/>
        <end position="135"/>
    </location>
</feature>
<protein>
    <submittedName>
        <fullName evidence="2">Uncharacterized protein</fullName>
    </submittedName>
</protein>
<name>A0A699YH42_HAELA</name>
<dbReference type="EMBL" id="BLLF01000183">
    <property type="protein sequence ID" value="GFH08761.1"/>
    <property type="molecule type" value="Genomic_DNA"/>
</dbReference>
<dbReference type="AlphaFoldDB" id="A0A699YH42"/>
<accession>A0A699YH42</accession>
<organism evidence="2 3">
    <name type="scientific">Haematococcus lacustris</name>
    <name type="common">Green alga</name>
    <name type="synonym">Haematococcus pluvialis</name>
    <dbReference type="NCBI Taxonomy" id="44745"/>
    <lineage>
        <taxon>Eukaryota</taxon>
        <taxon>Viridiplantae</taxon>
        <taxon>Chlorophyta</taxon>
        <taxon>core chlorophytes</taxon>
        <taxon>Chlorophyceae</taxon>
        <taxon>CS clade</taxon>
        <taxon>Chlamydomonadales</taxon>
        <taxon>Haematococcaceae</taxon>
        <taxon>Haematococcus</taxon>
    </lineage>
</organism>
<feature type="non-terminal residue" evidence="2">
    <location>
        <position position="1"/>
    </location>
</feature>
<dbReference type="Proteomes" id="UP000485058">
    <property type="component" value="Unassembled WGS sequence"/>
</dbReference>
<keyword evidence="3" id="KW-1185">Reference proteome</keyword>